<dbReference type="InterPro" id="IPR054331">
    <property type="entry name" value="LiaF_TM"/>
</dbReference>
<reference evidence="3 4" key="1">
    <citation type="submission" date="2019-05" db="EMBL/GenBank/DDBJ databases">
        <authorList>
            <person name="Chen C."/>
        </authorList>
    </citation>
    <scope>NUCLEOTIDE SEQUENCE [LARGE SCALE GENOMIC DNA]</scope>
    <source>
        <strain evidence="3 4">HB172198</strain>
    </source>
</reference>
<keyword evidence="1" id="KW-0812">Transmembrane</keyword>
<feature type="domain" description="LiaF transmembrane" evidence="2">
    <location>
        <begin position="9"/>
        <end position="100"/>
    </location>
</feature>
<feature type="transmembrane region" description="Helical" evidence="1">
    <location>
        <begin position="35"/>
        <end position="53"/>
    </location>
</feature>
<feature type="transmembrane region" description="Helical" evidence="1">
    <location>
        <begin position="87"/>
        <end position="106"/>
    </location>
</feature>
<feature type="transmembrane region" description="Helical" evidence="1">
    <location>
        <begin position="60"/>
        <end position="81"/>
    </location>
</feature>
<dbReference type="Proteomes" id="UP000300879">
    <property type="component" value="Chromosome"/>
</dbReference>
<protein>
    <submittedName>
        <fullName evidence="3">Putative membrane protein</fullName>
    </submittedName>
</protein>
<keyword evidence="4" id="KW-1185">Reference proteome</keyword>
<feature type="transmembrane region" description="Helical" evidence="1">
    <location>
        <begin position="137"/>
        <end position="155"/>
    </location>
</feature>
<dbReference type="AlphaFoldDB" id="A0A4P8XIP5"/>
<feature type="transmembrane region" description="Helical" evidence="1">
    <location>
        <begin position="113"/>
        <end position="131"/>
    </location>
</feature>
<evidence type="ECO:0000259" key="2">
    <source>
        <dbReference type="Pfam" id="PF22570"/>
    </source>
</evidence>
<gene>
    <name evidence="3" type="ORF">E6C60_1492</name>
</gene>
<accession>A0A4P8XIP5</accession>
<evidence type="ECO:0000313" key="3">
    <source>
        <dbReference type="EMBL" id="QCT02208.1"/>
    </source>
</evidence>
<organism evidence="3 4">
    <name type="scientific">Paenibacillus algicola</name>
    <dbReference type="NCBI Taxonomy" id="2565926"/>
    <lineage>
        <taxon>Bacteria</taxon>
        <taxon>Bacillati</taxon>
        <taxon>Bacillota</taxon>
        <taxon>Bacilli</taxon>
        <taxon>Bacillales</taxon>
        <taxon>Paenibacillaceae</taxon>
        <taxon>Paenibacillus</taxon>
    </lineage>
</organism>
<dbReference type="Pfam" id="PF22570">
    <property type="entry name" value="LiaF-TM"/>
    <property type="match status" value="1"/>
</dbReference>
<dbReference type="OrthoDB" id="2695971at2"/>
<feature type="transmembrane region" description="Helical" evidence="1">
    <location>
        <begin position="7"/>
        <end position="29"/>
    </location>
</feature>
<proteinExistence type="predicted"/>
<dbReference type="EMBL" id="CP040396">
    <property type="protein sequence ID" value="QCT02208.1"/>
    <property type="molecule type" value="Genomic_DNA"/>
</dbReference>
<evidence type="ECO:0000256" key="1">
    <source>
        <dbReference type="SAM" id="Phobius"/>
    </source>
</evidence>
<keyword evidence="1" id="KW-1133">Transmembrane helix</keyword>
<dbReference type="RefSeq" id="WP_138225268.1">
    <property type="nucleotide sequence ID" value="NZ_CP040396.1"/>
</dbReference>
<evidence type="ECO:0000313" key="4">
    <source>
        <dbReference type="Proteomes" id="UP000300879"/>
    </source>
</evidence>
<dbReference type="KEGG" id="palo:E6C60_1492"/>
<keyword evidence="1" id="KW-0472">Membrane</keyword>
<sequence length="169" mass="18887">MSSKKDLALGLFIIAAGLFILLGKLGFFAFLGRNLWPLLLLVPGVLLHLWYFTRRRSAELLIPAGILTVYGVLFLICSLGGWHLLNALWPILILGVGVGIYEYDFFESPRSRGAFLVSSGLIALSLLLLVFTWWGTSVIYVVALGLIIAGVWMIYGRSRKKNSRWSRGW</sequence>
<name>A0A4P8XIP5_9BACL</name>